<feature type="transmembrane region" description="Helical" evidence="1">
    <location>
        <begin position="154"/>
        <end position="172"/>
    </location>
</feature>
<dbReference type="EMBL" id="JBEPMB010000002">
    <property type="protein sequence ID" value="MET3613457.1"/>
    <property type="molecule type" value="Genomic_DNA"/>
</dbReference>
<dbReference type="PANTHER" id="PTHR23028">
    <property type="entry name" value="ACETYLTRANSFERASE"/>
    <property type="match status" value="1"/>
</dbReference>
<comment type="caution">
    <text evidence="3">The sequence shown here is derived from an EMBL/GenBank/DDBJ whole genome shotgun (WGS) entry which is preliminary data.</text>
</comment>
<dbReference type="Pfam" id="PF01757">
    <property type="entry name" value="Acyl_transf_3"/>
    <property type="match status" value="1"/>
</dbReference>
<protein>
    <submittedName>
        <fullName evidence="3">Peptidoglycan/LPS O-acetylase OafA/YrhL</fullName>
    </submittedName>
</protein>
<keyword evidence="1" id="KW-1133">Transmembrane helix</keyword>
<feature type="transmembrane region" description="Helical" evidence="1">
    <location>
        <begin position="235"/>
        <end position="256"/>
    </location>
</feature>
<gene>
    <name evidence="3" type="ORF">ABID16_001786</name>
</gene>
<organism evidence="3 4">
    <name type="scientific">Rhizobium aquaticum</name>
    <dbReference type="NCBI Taxonomy" id="1549636"/>
    <lineage>
        <taxon>Bacteria</taxon>
        <taxon>Pseudomonadati</taxon>
        <taxon>Pseudomonadota</taxon>
        <taxon>Alphaproteobacteria</taxon>
        <taxon>Hyphomicrobiales</taxon>
        <taxon>Rhizobiaceae</taxon>
        <taxon>Rhizobium/Agrobacterium group</taxon>
        <taxon>Rhizobium</taxon>
    </lineage>
</organism>
<feature type="transmembrane region" description="Helical" evidence="1">
    <location>
        <begin position="301"/>
        <end position="319"/>
    </location>
</feature>
<dbReference type="RefSeq" id="WP_354555995.1">
    <property type="nucleotide sequence ID" value="NZ_JBEPMB010000002.1"/>
</dbReference>
<feature type="domain" description="Acyltransferase 3" evidence="2">
    <location>
        <begin position="6"/>
        <end position="311"/>
    </location>
</feature>
<accession>A0ABV2IY69</accession>
<evidence type="ECO:0000259" key="2">
    <source>
        <dbReference type="Pfam" id="PF01757"/>
    </source>
</evidence>
<feature type="transmembrane region" description="Helical" evidence="1">
    <location>
        <begin position="211"/>
        <end position="229"/>
    </location>
</feature>
<keyword evidence="1" id="KW-0812">Transmembrane</keyword>
<dbReference type="Proteomes" id="UP001549047">
    <property type="component" value="Unassembled WGS sequence"/>
</dbReference>
<keyword evidence="4" id="KW-1185">Reference proteome</keyword>
<proteinExistence type="predicted"/>
<evidence type="ECO:0000313" key="3">
    <source>
        <dbReference type="EMBL" id="MET3613457.1"/>
    </source>
</evidence>
<name>A0ABV2IY69_9HYPH</name>
<sequence>MKYVPGYDGVRAIAIISVVVSHLFPNSLPGGWAGVDVFFVLSGFLITTILLDEIKTTSGIDIKSFYIKRMLRLLPAFAVMLIVMTAFLLITKSGRELYRFLGSVVISAAYLMNINRAFNLFEQGYLGHTWSLAMEEQFYLIWPAFLLWTFKRKPVAWIGGLICLVTALRVYLTIRGADVERVYNGFDTHSDGLLIGSLLVFFPNAMRMRELASCFVLIPLALLTGLLALAEQRTFFAPVFGWALSALSAAWMIYAIPKNRMLRALLSLKPLVYVGKVSYAWYLWHFPVLVLSSQFLPRSQAILLTLASFGIAALSHEFVEKPFLSLKARFKRRPGREAPV</sequence>
<feature type="transmembrane region" description="Helical" evidence="1">
    <location>
        <begin position="30"/>
        <end position="51"/>
    </location>
</feature>
<dbReference type="InterPro" id="IPR050879">
    <property type="entry name" value="Acyltransferase_3"/>
</dbReference>
<dbReference type="PANTHER" id="PTHR23028:SF53">
    <property type="entry name" value="ACYL_TRANSF_3 DOMAIN-CONTAINING PROTEIN"/>
    <property type="match status" value="1"/>
</dbReference>
<evidence type="ECO:0000313" key="4">
    <source>
        <dbReference type="Proteomes" id="UP001549047"/>
    </source>
</evidence>
<evidence type="ECO:0000256" key="1">
    <source>
        <dbReference type="SAM" id="Phobius"/>
    </source>
</evidence>
<keyword evidence="1" id="KW-0472">Membrane</keyword>
<dbReference type="InterPro" id="IPR002656">
    <property type="entry name" value="Acyl_transf_3_dom"/>
</dbReference>
<reference evidence="3 4" key="1">
    <citation type="submission" date="2024-06" db="EMBL/GenBank/DDBJ databases">
        <title>Genomic Encyclopedia of Type Strains, Phase IV (KMG-IV): sequencing the most valuable type-strain genomes for metagenomic binning, comparative biology and taxonomic classification.</title>
        <authorList>
            <person name="Goeker M."/>
        </authorList>
    </citation>
    <scope>NUCLEOTIDE SEQUENCE [LARGE SCALE GENOMIC DNA]</scope>
    <source>
        <strain evidence="3 4">DSM 29780</strain>
    </source>
</reference>
<feature type="transmembrane region" description="Helical" evidence="1">
    <location>
        <begin position="71"/>
        <end position="91"/>
    </location>
</feature>